<evidence type="ECO:0000313" key="4">
    <source>
        <dbReference type="Proteomes" id="UP000615003"/>
    </source>
</evidence>
<protein>
    <submittedName>
        <fullName evidence="2">Uncharacterized protein</fullName>
    </submittedName>
</protein>
<dbReference type="EMBL" id="LT965929">
    <property type="protein sequence ID" value="SOU42976.1"/>
    <property type="molecule type" value="Genomic_DNA"/>
</dbReference>
<evidence type="ECO:0000313" key="1">
    <source>
        <dbReference type="EMBL" id="MBE0384596.1"/>
    </source>
</evidence>
<gene>
    <name evidence="2" type="ORF">PCAR9_B0507</name>
    <name evidence="1" type="ORF">PCARR_b0597</name>
</gene>
<evidence type="ECO:0000313" key="2">
    <source>
        <dbReference type="EMBL" id="SOU42976.1"/>
    </source>
</evidence>
<proteinExistence type="predicted"/>
<dbReference type="Proteomes" id="UP000615003">
    <property type="component" value="Unassembled WGS sequence"/>
</dbReference>
<evidence type="ECO:0000313" key="3">
    <source>
        <dbReference type="Proteomes" id="UP000238288"/>
    </source>
</evidence>
<dbReference type="Proteomes" id="UP000238288">
    <property type="component" value="Chromosome PCAR9b"/>
</dbReference>
<dbReference type="EMBL" id="AQGW01000025">
    <property type="protein sequence ID" value="MBE0384596.1"/>
    <property type="molecule type" value="Genomic_DNA"/>
</dbReference>
<accession>A0A2K4XF75</accession>
<organism evidence="2 3">
    <name type="scientific">Pseudoalteromonas carrageenovora IAM 12662</name>
    <dbReference type="NCBI Taxonomy" id="1314868"/>
    <lineage>
        <taxon>Bacteria</taxon>
        <taxon>Pseudomonadati</taxon>
        <taxon>Pseudomonadota</taxon>
        <taxon>Gammaproteobacteria</taxon>
        <taxon>Alteromonadales</taxon>
        <taxon>Pseudoalteromonadaceae</taxon>
        <taxon>Pseudoalteromonas</taxon>
    </lineage>
</organism>
<name>A0A2K4XF75_PSEVC</name>
<keyword evidence="4" id="KW-1185">Reference proteome</keyword>
<reference evidence="1 4" key="1">
    <citation type="submission" date="2015-06" db="EMBL/GenBank/DDBJ databases">
        <title>Genome sequence of Pseudoalteromonas carrageenovora.</title>
        <authorList>
            <person name="Xie B.-B."/>
            <person name="Rong J.-C."/>
            <person name="Qin Q.-L."/>
            <person name="Zhang Y.-Z."/>
        </authorList>
    </citation>
    <scope>NUCLEOTIDE SEQUENCE [LARGE SCALE GENOMIC DNA]</scope>
    <source>
        <strain evidence="1 4">IAM 12662</strain>
    </source>
</reference>
<reference evidence="2 3" key="2">
    <citation type="submission" date="2017-11" db="EMBL/GenBank/DDBJ databases">
        <authorList>
            <person name="Han C.G."/>
        </authorList>
    </citation>
    <scope>NUCLEOTIDE SEQUENCE [LARGE SCALE GENOMIC DNA]</scope>
    <source>
        <strain evidence="3">ATCC 43555</strain>
        <strain evidence="2">ATCC43555</strain>
    </source>
</reference>
<sequence length="38" mass="4343">MKKSLKVRFNKFITHSNLSDQYLKATSGGAKITIPYKK</sequence>
<dbReference type="AlphaFoldDB" id="A0A2K4XF75"/>